<sequence length="213" mass="24852">MKVINKKTEREKEAAALEVERIKKYQAANKLREESIIPKIKIVLDWRLSGEYDRYMENKVVFAGQVLELRNGYFRNAINNRKKLKNIIVEGYERTIETDCNVAEFETDNSTVEALQGEANQLGMSLDEYVRGIFYTTAYEVNQERKKKKEDHEAYMKEHTPYNIGASHISQELKRKLDSKYGEPKSIFAFGVPADAYTNMLIDLAEEYFEIKK</sequence>
<evidence type="ECO:0000313" key="1">
    <source>
        <dbReference type="EMBL" id="RII32130.1"/>
    </source>
</evidence>
<comment type="caution">
    <text evidence="1">The sequence shown here is derived from an EMBL/GenBank/DDBJ whole genome shotgun (WGS) entry which is preliminary data.</text>
</comment>
<dbReference type="Proteomes" id="UP000265930">
    <property type="component" value="Unassembled WGS sequence"/>
</dbReference>
<reference evidence="1 2" key="1">
    <citation type="submission" date="2018-08" db="EMBL/GenBank/DDBJ databases">
        <title>Genome of Clostridium chromiireducens C1, DSM12136.</title>
        <authorList>
            <person name="Xing M."/>
            <person name="Wei Y."/>
            <person name="Ang E.L."/>
            <person name="Zhao H."/>
            <person name="Zhang Y."/>
        </authorList>
    </citation>
    <scope>NUCLEOTIDE SEQUENCE [LARGE SCALE GENOMIC DNA]</scope>
    <source>
        <strain evidence="1 2">C1</strain>
    </source>
</reference>
<protein>
    <submittedName>
        <fullName evidence="1">Uncharacterized protein</fullName>
    </submittedName>
</protein>
<organism evidence="1 2">
    <name type="scientific">Clostridium chromiireducens</name>
    <dbReference type="NCBI Taxonomy" id="225345"/>
    <lineage>
        <taxon>Bacteria</taxon>
        <taxon>Bacillati</taxon>
        <taxon>Bacillota</taxon>
        <taxon>Clostridia</taxon>
        <taxon>Eubacteriales</taxon>
        <taxon>Clostridiaceae</taxon>
        <taxon>Clostridium</taxon>
    </lineage>
</organism>
<gene>
    <name evidence="1" type="ORF">D2A34_24740</name>
</gene>
<dbReference type="EMBL" id="QXDJ01000009">
    <property type="protein sequence ID" value="RII32130.1"/>
    <property type="molecule type" value="Genomic_DNA"/>
</dbReference>
<dbReference type="RefSeq" id="WP_119368205.1">
    <property type="nucleotide sequence ID" value="NZ_QXDJ01000009.1"/>
</dbReference>
<name>A0A399IGY8_9CLOT</name>
<dbReference type="AlphaFoldDB" id="A0A399IGY8"/>
<proteinExistence type="predicted"/>
<evidence type="ECO:0000313" key="2">
    <source>
        <dbReference type="Proteomes" id="UP000265930"/>
    </source>
</evidence>
<accession>A0A399IGY8</accession>